<evidence type="ECO:0000313" key="2">
    <source>
        <dbReference type="EMBL" id="OWK39534.1"/>
    </source>
</evidence>
<dbReference type="InterPro" id="IPR045942">
    <property type="entry name" value="DUF6362"/>
</dbReference>
<name>A0A225DIK8_9BACT</name>
<reference evidence="4" key="1">
    <citation type="submission" date="2017-06" db="EMBL/GenBank/DDBJ databases">
        <title>Genome analysis of Fimbriiglobus ruber SP5, the first member of the order Planctomycetales with confirmed chitinolytic capability.</title>
        <authorList>
            <person name="Ravin N.V."/>
            <person name="Rakitin A.L."/>
            <person name="Ivanova A.A."/>
            <person name="Beletsky A.V."/>
            <person name="Kulichevskaya I.S."/>
            <person name="Mardanov A.V."/>
            <person name="Dedysh S.N."/>
        </authorList>
    </citation>
    <scope>NUCLEOTIDE SEQUENCE [LARGE SCALE GENOMIC DNA]</scope>
    <source>
        <strain evidence="4">SP5</strain>
    </source>
</reference>
<gene>
    <name evidence="3" type="ORF">FRUB_04123</name>
    <name evidence="2" type="ORF">FRUB_06097</name>
</gene>
<dbReference type="RefSeq" id="WP_088255261.1">
    <property type="nucleotide sequence ID" value="NZ_NIDE01000005.1"/>
</dbReference>
<evidence type="ECO:0000313" key="4">
    <source>
        <dbReference type="Proteomes" id="UP000214646"/>
    </source>
</evidence>
<dbReference type="EMBL" id="NIDE01000010">
    <property type="protein sequence ID" value="OWK39534.1"/>
    <property type="molecule type" value="Genomic_DNA"/>
</dbReference>
<dbReference type="Proteomes" id="UP000214646">
    <property type="component" value="Unassembled WGS sequence"/>
</dbReference>
<dbReference type="AlphaFoldDB" id="A0A225DIK8"/>
<sequence>MLDAVEVFEQIERATRTLKKLPRVGVKSRFCNWPEVIQNFMDAYGYTDPVPPKIVPTARQLTEMDQVIRWLAWLSSFGEEYPRIVWSRAAGASWRGIAGRVGLSPPTCKERFRIGVCAIMYAIEEKKVS</sequence>
<dbReference type="OrthoDB" id="7360866at2"/>
<organism evidence="2 4">
    <name type="scientific">Fimbriiglobus ruber</name>
    <dbReference type="NCBI Taxonomy" id="1908690"/>
    <lineage>
        <taxon>Bacteria</taxon>
        <taxon>Pseudomonadati</taxon>
        <taxon>Planctomycetota</taxon>
        <taxon>Planctomycetia</taxon>
        <taxon>Gemmatales</taxon>
        <taxon>Gemmataceae</taxon>
        <taxon>Fimbriiglobus</taxon>
    </lineage>
</organism>
<keyword evidence="4" id="KW-1185">Reference proteome</keyword>
<feature type="domain" description="DUF6362" evidence="1">
    <location>
        <begin position="19"/>
        <end position="119"/>
    </location>
</feature>
<protein>
    <recommendedName>
        <fullName evidence="1">DUF6362 domain-containing protein</fullName>
    </recommendedName>
</protein>
<dbReference type="EMBL" id="NIDE01000005">
    <property type="protein sequence ID" value="OWK42045.1"/>
    <property type="molecule type" value="Genomic_DNA"/>
</dbReference>
<evidence type="ECO:0000259" key="1">
    <source>
        <dbReference type="Pfam" id="PF19889"/>
    </source>
</evidence>
<comment type="caution">
    <text evidence="2">The sequence shown here is derived from an EMBL/GenBank/DDBJ whole genome shotgun (WGS) entry which is preliminary data.</text>
</comment>
<accession>A0A225DIK8</accession>
<proteinExistence type="predicted"/>
<reference evidence="2" key="2">
    <citation type="journal article" date="2018" name="Appl. Environ. Microbiol.">
        <title>Genome Analysis of Fimbriiglobus ruber SP5(T), a Planctomycete with Confirmed Chitinolytic Capability.</title>
        <authorList>
            <person name="Ravin N.V."/>
            <person name="Rakitin A.L."/>
            <person name="Ivanova A.A."/>
            <person name="Beletsky A.V."/>
            <person name="Kulichevskaya I.S."/>
            <person name="Mardanov A.V."/>
            <person name="Dedysh S.N."/>
        </authorList>
    </citation>
    <scope>NUCLEOTIDE SEQUENCE</scope>
    <source>
        <strain evidence="2">SP5</strain>
    </source>
</reference>
<dbReference type="Pfam" id="PF19889">
    <property type="entry name" value="DUF6362"/>
    <property type="match status" value="1"/>
</dbReference>
<evidence type="ECO:0000313" key="3">
    <source>
        <dbReference type="EMBL" id="OWK42045.1"/>
    </source>
</evidence>